<dbReference type="CDD" id="cd01650">
    <property type="entry name" value="RT_nLTR_like"/>
    <property type="match status" value="1"/>
</dbReference>
<evidence type="ECO:0000256" key="1">
    <source>
        <dbReference type="SAM" id="MobiDB-lite"/>
    </source>
</evidence>
<feature type="region of interest" description="Disordered" evidence="1">
    <location>
        <begin position="1330"/>
        <end position="1384"/>
    </location>
</feature>
<protein>
    <submittedName>
        <fullName evidence="3">Reverse transcriptase domain</fullName>
    </submittedName>
</protein>
<proteinExistence type="predicted"/>
<evidence type="ECO:0000313" key="4">
    <source>
        <dbReference type="Proteomes" id="UP000694240"/>
    </source>
</evidence>
<evidence type="ECO:0000313" key="3">
    <source>
        <dbReference type="EMBL" id="KAG7569427.1"/>
    </source>
</evidence>
<keyword evidence="3" id="KW-0808">Transferase</keyword>
<dbReference type="GO" id="GO:0003964">
    <property type="term" value="F:RNA-directed DNA polymerase activity"/>
    <property type="evidence" value="ECO:0007669"/>
    <property type="project" value="UniProtKB-KW"/>
</dbReference>
<feature type="domain" description="Reverse transcriptase" evidence="2">
    <location>
        <begin position="591"/>
        <end position="857"/>
    </location>
</feature>
<reference evidence="3 4" key="1">
    <citation type="submission" date="2020-12" db="EMBL/GenBank/DDBJ databases">
        <title>Concerted genomic and epigenomic changes stabilize Arabidopsis allopolyploids.</title>
        <authorList>
            <person name="Chen Z."/>
        </authorList>
    </citation>
    <scope>NUCLEOTIDE SEQUENCE [LARGE SCALE GENOMIC DNA]</scope>
    <source>
        <strain evidence="3">Allo738</strain>
        <tissue evidence="3">Leaf</tissue>
    </source>
</reference>
<sequence>MDTVMELNKAIQEMSIADDKPLVLPNQAKFCSTEKNHCSIMGRFLNPSNQRMSNWILDMPRIWRLNNRVRGVALSQERFQFIFKSEDDLVEILKTGVWTQDDWCVVMEKWIEKPPVDYLMFLPTWIRLRNIPVNYYTEETIKEIAKCAGEVLQVLFDPEKSQAQDYVRVNVLLDVRNPLRNSKELQLPDGEIVLISFDYERIRKRCFQCQRLTHEKNMCPFHKIEEKNHSSSLPTITEKNKGLLLPASEQPQPSHALPKLLADAMKEATPSKQLVSQGNKDLAIFPGFSASDFYKDFNEGFSEAGSSGLSMRQKNPRKRKPSVQKTKTDLAEEAQLGSDHRPVLVKFIKDQELFRGQFRFDKRMADNPLLRNAIHSSWNSEISKGKHSSIFSIAECRRVIHEWKKSTDYNAKSRIQRLRKELDMQLSLKFPCWDRIKVIKEQLSVAFHEEEIFWRQKSSEKWLLDGDKNTSYFHATVKSKRIRNALNVLLDENGIEHTLNREKGQIASAFFEKLFKSSSPCSVNALLAGFQPRVSASMNAALIKEVTEQEIYKAVFSIDSESAPGPDGFTALFFKKYWTVVKDQVISEVTGFFKTGIIPEEWNHTHLCLIPKIPNPNKMTDVRPISLCSVLYKIVSKIISARLKVFLPLIVSPTQSAYVEERSVSDNILIAHEIMHSLRTNEKMSKDFMAFKTDMSKAFDRVEWSFLEGILIALGFDKKWISWIMGCVTSVTYSVLINGQPYGFIKPERGIRQGDPLSPFLFVLCTEALIHLLNQAKQEGKVVGIQFNNAGPSINHLLFADDTLLMCKASKEECEEILLCLAKYEKLSGQMINLDKSAITFGANVQSDIKKWIQLKSGIKVEGGTGKYLGLPECLSGSKQKLLGFIKDKLQARMTGERDWTTKIVDKAFEDGHQWWTAQNNGTQMPGSQEFLEQRWIAPQIGDLKCNIGFAWSRKKELSGAAWVVRDSSGKVLLHSRRAYTQNVTFAASCFEIIQALNKPKDWPAIIGHIAELLSFTNDKPNWFVIMEQPRANRGAYEIANSVLTGFRMQSYVARGHPQWLTYADAVSRNRLSLIARPLNPRVQDLQTVVSSLPRSWGLASRVHGRVLDGTYVQFLFQSEVDLLSIQRREPWVFNNWFVAFQRWEDIPDIDFLTTIDLWVQFRGIPLPYVSNETVRIIANRLGEFVETDFDEATSTQIAFIRVRIRFELTDRLRFFGRLRSRSGVVATIRFQYERLRRLCSNCFRMTHHREYCPFIDPETSERRRQIRADLNDELHRSALNSQSQISDKSFPAPISPPPRVSRPPPNIEELEAAIPYFQTTNLECVPIPQYNSSKKKSSKGSNCTPSLDTEVNSPISSKFEIGECSKRKRDKKDGGFQIPPKKR</sequence>
<dbReference type="Pfam" id="PF00078">
    <property type="entry name" value="RVT_1"/>
    <property type="match status" value="1"/>
</dbReference>
<dbReference type="PANTHER" id="PTHR31286:SF178">
    <property type="entry name" value="DUF4283 DOMAIN-CONTAINING PROTEIN"/>
    <property type="match status" value="1"/>
</dbReference>
<keyword evidence="4" id="KW-1185">Reference proteome</keyword>
<accession>A0A8T2A776</accession>
<dbReference type="Proteomes" id="UP000694240">
    <property type="component" value="Chromosome 9"/>
</dbReference>
<dbReference type="InterPro" id="IPR040256">
    <property type="entry name" value="At4g02000-like"/>
</dbReference>
<dbReference type="PANTHER" id="PTHR31286">
    <property type="entry name" value="GLYCINE-RICH CELL WALL STRUCTURAL PROTEIN 1.8-LIKE"/>
    <property type="match status" value="1"/>
</dbReference>
<dbReference type="Pfam" id="PF14111">
    <property type="entry name" value="DUF4283"/>
    <property type="match status" value="2"/>
</dbReference>
<organism evidence="3 4">
    <name type="scientific">Arabidopsis thaliana x Arabidopsis arenosa</name>
    <dbReference type="NCBI Taxonomy" id="1240361"/>
    <lineage>
        <taxon>Eukaryota</taxon>
        <taxon>Viridiplantae</taxon>
        <taxon>Streptophyta</taxon>
        <taxon>Embryophyta</taxon>
        <taxon>Tracheophyta</taxon>
        <taxon>Spermatophyta</taxon>
        <taxon>Magnoliopsida</taxon>
        <taxon>eudicotyledons</taxon>
        <taxon>Gunneridae</taxon>
        <taxon>Pentapetalae</taxon>
        <taxon>rosids</taxon>
        <taxon>malvids</taxon>
        <taxon>Brassicales</taxon>
        <taxon>Brassicaceae</taxon>
        <taxon>Camelineae</taxon>
        <taxon>Arabidopsis</taxon>
    </lineage>
</organism>
<dbReference type="InterPro" id="IPR025836">
    <property type="entry name" value="Zn_knuckle_CX2CX4HX4C"/>
</dbReference>
<dbReference type="Pfam" id="PF14392">
    <property type="entry name" value="zf-CCHC_4"/>
    <property type="match status" value="2"/>
</dbReference>
<dbReference type="InterPro" id="IPR000477">
    <property type="entry name" value="RT_dom"/>
</dbReference>
<dbReference type="PROSITE" id="PS50878">
    <property type="entry name" value="RT_POL"/>
    <property type="match status" value="1"/>
</dbReference>
<gene>
    <name evidence="3" type="ORF">ISN45_Aa04g021450</name>
</gene>
<feature type="region of interest" description="Disordered" evidence="1">
    <location>
        <begin position="304"/>
        <end position="333"/>
    </location>
</feature>
<name>A0A8T2A776_9BRAS</name>
<keyword evidence="3" id="KW-0548">Nucleotidyltransferase</keyword>
<dbReference type="EMBL" id="JAEFBK010000009">
    <property type="protein sequence ID" value="KAG7569427.1"/>
    <property type="molecule type" value="Genomic_DNA"/>
</dbReference>
<keyword evidence="3" id="KW-0695">RNA-directed DNA polymerase</keyword>
<feature type="compositionally biased region" description="Polar residues" evidence="1">
    <location>
        <begin position="1341"/>
        <end position="1357"/>
    </location>
</feature>
<dbReference type="InterPro" id="IPR025558">
    <property type="entry name" value="DUF4283"/>
</dbReference>
<feature type="region of interest" description="Disordered" evidence="1">
    <location>
        <begin position="1281"/>
        <end position="1305"/>
    </location>
</feature>
<comment type="caution">
    <text evidence="3">The sequence shown here is derived from an EMBL/GenBank/DDBJ whole genome shotgun (WGS) entry which is preliminary data.</text>
</comment>
<evidence type="ECO:0000259" key="2">
    <source>
        <dbReference type="PROSITE" id="PS50878"/>
    </source>
</evidence>
<feature type="compositionally biased region" description="Pro residues" evidence="1">
    <location>
        <begin position="1294"/>
        <end position="1305"/>
    </location>
</feature>
<feature type="compositionally biased region" description="Polar residues" evidence="1">
    <location>
        <begin position="304"/>
        <end position="313"/>
    </location>
</feature>